<reference evidence="9 10" key="1">
    <citation type="journal article" date="2013" name="BMC Genomics">
        <title>Genome sequencing and comparative genomics of honey bee microsporidia, Nosema apis reveal novel insights into host-parasite interactions.</title>
        <authorList>
            <person name="Chen Yp."/>
            <person name="Pettis J.S."/>
            <person name="Zhao Y."/>
            <person name="Liu X."/>
            <person name="Tallon L.J."/>
            <person name="Sadzewicz L.D."/>
            <person name="Li R."/>
            <person name="Zheng H."/>
            <person name="Huang S."/>
            <person name="Zhang X."/>
            <person name="Hamilton M.C."/>
            <person name="Pernal S.F."/>
            <person name="Melathopoulos A.P."/>
            <person name="Yan X."/>
            <person name="Evans J.D."/>
        </authorList>
    </citation>
    <scope>NUCLEOTIDE SEQUENCE [LARGE SCALE GENOMIC DNA]</scope>
    <source>
        <strain evidence="9 10">BRL 01</strain>
    </source>
</reference>
<dbReference type="GO" id="GO:0046839">
    <property type="term" value="P:phospholipid dephosphorylation"/>
    <property type="evidence" value="ECO:0007669"/>
    <property type="project" value="TreeGrafter"/>
</dbReference>
<name>T0KZ31_9MICR</name>
<evidence type="ECO:0000259" key="8">
    <source>
        <dbReference type="SMART" id="SM00014"/>
    </source>
</evidence>
<dbReference type="SMART" id="SM00014">
    <property type="entry name" value="acidPPc"/>
    <property type="match status" value="1"/>
</dbReference>
<dbReference type="PANTHER" id="PTHR10165:SF35">
    <property type="entry name" value="RE23632P"/>
    <property type="match status" value="1"/>
</dbReference>
<dbReference type="AlphaFoldDB" id="T0KZ31"/>
<gene>
    <name evidence="9" type="ORF">NAPIS_ORF01896</name>
</gene>
<evidence type="ECO:0000256" key="1">
    <source>
        <dbReference type="ARBA" id="ARBA00004141"/>
    </source>
</evidence>
<evidence type="ECO:0000313" key="10">
    <source>
        <dbReference type="Proteomes" id="UP000053780"/>
    </source>
</evidence>
<keyword evidence="10" id="KW-1185">Reference proteome</keyword>
<evidence type="ECO:0000256" key="6">
    <source>
        <dbReference type="SAM" id="Phobius"/>
    </source>
</evidence>
<dbReference type="GO" id="GO:0006644">
    <property type="term" value="P:phospholipid metabolic process"/>
    <property type="evidence" value="ECO:0007669"/>
    <property type="project" value="InterPro"/>
</dbReference>
<evidence type="ECO:0000256" key="3">
    <source>
        <dbReference type="ARBA" id="ARBA00022692"/>
    </source>
</evidence>
<evidence type="ECO:0000313" key="9">
    <source>
        <dbReference type="EMBL" id="EQB60522.1"/>
    </source>
</evidence>
<feature type="domain" description="Phosphatidic acid phosphatase type 2/haloperoxidase" evidence="8">
    <location>
        <begin position="5"/>
        <end position="139"/>
    </location>
</feature>
<dbReference type="GO" id="GO:0016020">
    <property type="term" value="C:membrane"/>
    <property type="evidence" value="ECO:0007669"/>
    <property type="project" value="UniProtKB-SubCell"/>
</dbReference>
<feature type="transmembrane region" description="Helical" evidence="6">
    <location>
        <begin position="60"/>
        <end position="77"/>
    </location>
</feature>
<accession>T0KZ31</accession>
<evidence type="ECO:0000256" key="7">
    <source>
        <dbReference type="SAM" id="SignalP"/>
    </source>
</evidence>
<evidence type="ECO:0000256" key="5">
    <source>
        <dbReference type="ARBA" id="ARBA00023136"/>
    </source>
</evidence>
<comment type="subcellular location">
    <subcellularLocation>
        <location evidence="1">Membrane</location>
        <topology evidence="1">Multi-pass membrane protein</topology>
    </subcellularLocation>
</comment>
<dbReference type="GO" id="GO:0008195">
    <property type="term" value="F:phosphatidate phosphatase activity"/>
    <property type="evidence" value="ECO:0007669"/>
    <property type="project" value="TreeGrafter"/>
</dbReference>
<keyword evidence="7" id="KW-0732">Signal</keyword>
<feature type="transmembrane region" description="Helical" evidence="6">
    <location>
        <begin position="89"/>
        <end position="108"/>
    </location>
</feature>
<feature type="signal peptide" evidence="7">
    <location>
        <begin position="1"/>
        <end position="16"/>
    </location>
</feature>
<dbReference type="SUPFAM" id="SSF48317">
    <property type="entry name" value="Acid phosphatase/Vanadium-dependent haloperoxidase"/>
    <property type="match status" value="1"/>
</dbReference>
<evidence type="ECO:0000256" key="2">
    <source>
        <dbReference type="ARBA" id="ARBA00008816"/>
    </source>
</evidence>
<dbReference type="Pfam" id="PF01569">
    <property type="entry name" value="PAP2"/>
    <property type="match status" value="1"/>
</dbReference>
<sequence length="152" mass="17124">MLFCVIFLTCNVTVVALVENIKNLVGRLRPDFLDRCKPIIKICKGNKKIILDGRKSFPSGHSATCGCGFIFLILFINSQFVKSINNFNLNIPLIKVLLNVCFLIIPIYVGTTRYLDHRHFITDIIAGNILGGLVSLIFFKKFGKRCLENVNC</sequence>
<dbReference type="OrthoDB" id="8907274at2759"/>
<dbReference type="Gene3D" id="1.20.144.10">
    <property type="entry name" value="Phosphatidic acid phosphatase type 2/haloperoxidase"/>
    <property type="match status" value="1"/>
</dbReference>
<protein>
    <submittedName>
        <fullName evidence="9">Lipid phosphate phosphatase 1</fullName>
    </submittedName>
</protein>
<evidence type="ECO:0000256" key="4">
    <source>
        <dbReference type="ARBA" id="ARBA00022989"/>
    </source>
</evidence>
<dbReference type="Proteomes" id="UP000053780">
    <property type="component" value="Unassembled WGS sequence"/>
</dbReference>
<feature type="chain" id="PRO_5004579539" evidence="7">
    <location>
        <begin position="17"/>
        <end position="152"/>
    </location>
</feature>
<dbReference type="EMBL" id="KE647277">
    <property type="protein sequence ID" value="EQB60522.1"/>
    <property type="molecule type" value="Genomic_DNA"/>
</dbReference>
<comment type="similarity">
    <text evidence="2">Belongs to the PA-phosphatase related phosphoesterase family.</text>
</comment>
<dbReference type="InterPro" id="IPR000326">
    <property type="entry name" value="PAP2/HPO"/>
</dbReference>
<dbReference type="PANTHER" id="PTHR10165">
    <property type="entry name" value="LIPID PHOSPHATE PHOSPHATASE"/>
    <property type="match status" value="1"/>
</dbReference>
<proteinExistence type="inferred from homology"/>
<dbReference type="VEuPathDB" id="MicrosporidiaDB:NAPIS_ORF01896"/>
<keyword evidence="4 6" id="KW-1133">Transmembrane helix</keyword>
<keyword evidence="5 6" id="KW-0472">Membrane</keyword>
<organism evidence="9 10">
    <name type="scientific">Vairimorpha apis BRL 01</name>
    <dbReference type="NCBI Taxonomy" id="1037528"/>
    <lineage>
        <taxon>Eukaryota</taxon>
        <taxon>Fungi</taxon>
        <taxon>Fungi incertae sedis</taxon>
        <taxon>Microsporidia</taxon>
        <taxon>Nosematidae</taxon>
        <taxon>Vairimorpha</taxon>
    </lineage>
</organism>
<dbReference type="InterPro" id="IPR043216">
    <property type="entry name" value="PAP-like"/>
</dbReference>
<dbReference type="HOGENOM" id="CLU_1722888_0_0_1"/>
<feature type="transmembrane region" description="Helical" evidence="6">
    <location>
        <begin position="120"/>
        <end position="139"/>
    </location>
</feature>
<keyword evidence="3 6" id="KW-0812">Transmembrane</keyword>
<dbReference type="InterPro" id="IPR036938">
    <property type="entry name" value="PAP2/HPO_sf"/>
</dbReference>